<evidence type="ECO:0000256" key="1">
    <source>
        <dbReference type="ARBA" id="ARBA00004167"/>
    </source>
</evidence>
<keyword evidence="5 8" id="KW-1133">Transmembrane helix</keyword>
<keyword evidence="4" id="KW-0677">Repeat</keyword>
<evidence type="ECO:0000256" key="3">
    <source>
        <dbReference type="ARBA" id="ARBA00022692"/>
    </source>
</evidence>
<dbReference type="FunFam" id="3.30.200.20:FF:000432">
    <property type="entry name" value="LRR receptor-like serine/threonine-protein kinase EFR"/>
    <property type="match status" value="1"/>
</dbReference>
<keyword evidence="2" id="KW-0433">Leucine-rich repeat</keyword>
<feature type="domain" description="Protein kinase" evidence="9">
    <location>
        <begin position="411"/>
        <end position="555"/>
    </location>
</feature>
<evidence type="ECO:0000256" key="5">
    <source>
        <dbReference type="ARBA" id="ARBA00022989"/>
    </source>
</evidence>
<keyword evidence="7" id="KW-0067">ATP-binding</keyword>
<gene>
    <name evidence="10" type="ORF">TEA_013260</name>
</gene>
<dbReference type="STRING" id="542762.A0A4S4D8G8"/>
<comment type="caution">
    <text evidence="10">The sequence shown here is derived from an EMBL/GenBank/DDBJ whole genome shotgun (WGS) entry which is preliminary data.</text>
</comment>
<evidence type="ECO:0000313" key="11">
    <source>
        <dbReference type="Proteomes" id="UP000306102"/>
    </source>
</evidence>
<dbReference type="InterPro" id="IPR000719">
    <property type="entry name" value="Prot_kinase_dom"/>
</dbReference>
<keyword evidence="3 8" id="KW-0812">Transmembrane</keyword>
<evidence type="ECO:0000259" key="9">
    <source>
        <dbReference type="PROSITE" id="PS50011"/>
    </source>
</evidence>
<feature type="transmembrane region" description="Helical" evidence="8">
    <location>
        <begin position="527"/>
        <end position="548"/>
    </location>
</feature>
<dbReference type="PANTHER" id="PTHR27008:SF596">
    <property type="entry name" value="OS02G0215500 PROTEIN"/>
    <property type="match status" value="1"/>
</dbReference>
<dbReference type="InterPro" id="IPR051809">
    <property type="entry name" value="Plant_receptor-like_S/T_kinase"/>
</dbReference>
<dbReference type="Pfam" id="PF07714">
    <property type="entry name" value="PK_Tyr_Ser-Thr"/>
    <property type="match status" value="1"/>
</dbReference>
<dbReference type="PROSITE" id="PS00107">
    <property type="entry name" value="PROTEIN_KINASE_ATP"/>
    <property type="match status" value="1"/>
</dbReference>
<feature type="transmembrane region" description="Helical" evidence="8">
    <location>
        <begin position="356"/>
        <end position="379"/>
    </location>
</feature>
<keyword evidence="7" id="KW-0547">Nucleotide-binding</keyword>
<evidence type="ECO:0000256" key="8">
    <source>
        <dbReference type="SAM" id="Phobius"/>
    </source>
</evidence>
<accession>A0A4S4D8G8</accession>
<evidence type="ECO:0000313" key="10">
    <source>
        <dbReference type="EMBL" id="THF97725.1"/>
    </source>
</evidence>
<evidence type="ECO:0000256" key="7">
    <source>
        <dbReference type="PROSITE-ProRule" id="PRU10141"/>
    </source>
</evidence>
<dbReference type="PROSITE" id="PS50011">
    <property type="entry name" value="PROTEIN_KINASE_DOM"/>
    <property type="match status" value="1"/>
</dbReference>
<name>A0A4S4D8G8_CAMSN</name>
<comment type="subcellular location">
    <subcellularLocation>
        <location evidence="1">Membrane</location>
        <topology evidence="1">Single-pass membrane protein</topology>
    </subcellularLocation>
</comment>
<dbReference type="Gene3D" id="3.80.10.10">
    <property type="entry name" value="Ribonuclease Inhibitor"/>
    <property type="match status" value="1"/>
</dbReference>
<dbReference type="Pfam" id="PF00560">
    <property type="entry name" value="LRR_1"/>
    <property type="match status" value="5"/>
</dbReference>
<reference evidence="10 11" key="1">
    <citation type="journal article" date="2018" name="Proc. Natl. Acad. Sci. U.S.A.">
        <title>Draft genome sequence of Camellia sinensis var. sinensis provides insights into the evolution of the tea genome and tea quality.</title>
        <authorList>
            <person name="Wei C."/>
            <person name="Yang H."/>
            <person name="Wang S."/>
            <person name="Zhao J."/>
            <person name="Liu C."/>
            <person name="Gao L."/>
            <person name="Xia E."/>
            <person name="Lu Y."/>
            <person name="Tai Y."/>
            <person name="She G."/>
            <person name="Sun J."/>
            <person name="Cao H."/>
            <person name="Tong W."/>
            <person name="Gao Q."/>
            <person name="Li Y."/>
            <person name="Deng W."/>
            <person name="Jiang X."/>
            <person name="Wang W."/>
            <person name="Chen Q."/>
            <person name="Zhang S."/>
            <person name="Li H."/>
            <person name="Wu J."/>
            <person name="Wang P."/>
            <person name="Li P."/>
            <person name="Shi C."/>
            <person name="Zheng F."/>
            <person name="Jian J."/>
            <person name="Huang B."/>
            <person name="Shan D."/>
            <person name="Shi M."/>
            <person name="Fang C."/>
            <person name="Yue Y."/>
            <person name="Li F."/>
            <person name="Li D."/>
            <person name="Wei S."/>
            <person name="Han B."/>
            <person name="Jiang C."/>
            <person name="Yin Y."/>
            <person name="Xia T."/>
            <person name="Zhang Z."/>
            <person name="Bennetzen J.L."/>
            <person name="Zhao S."/>
            <person name="Wan X."/>
        </authorList>
    </citation>
    <scope>NUCLEOTIDE SEQUENCE [LARGE SCALE GENOMIC DNA]</scope>
    <source>
        <strain evidence="11">cv. Shuchazao</strain>
        <tissue evidence="10">Leaf</tissue>
    </source>
</reference>
<feature type="binding site" evidence="7">
    <location>
        <position position="441"/>
    </location>
    <ligand>
        <name>ATP</name>
        <dbReference type="ChEBI" id="CHEBI:30616"/>
    </ligand>
</feature>
<evidence type="ECO:0000256" key="4">
    <source>
        <dbReference type="ARBA" id="ARBA00022737"/>
    </source>
</evidence>
<dbReference type="AlphaFoldDB" id="A0A4S4D8G8"/>
<protein>
    <recommendedName>
        <fullName evidence="9">Protein kinase domain-containing protein</fullName>
    </recommendedName>
</protein>
<dbReference type="InterPro" id="IPR001245">
    <property type="entry name" value="Ser-Thr/Tyr_kinase_cat_dom"/>
</dbReference>
<dbReference type="FunFam" id="3.80.10.10:FF:000095">
    <property type="entry name" value="LRR receptor-like serine/threonine-protein kinase GSO1"/>
    <property type="match status" value="1"/>
</dbReference>
<sequence length="555" mass="61700">MEQFQVEHNNFNGKIRTDFGRLQNLKKIGLFHNNFGSGEPDELAFIGSFANCSNLEILGMEVNQFRGVLPESVGNLSKNLFSFILSRNQTYGTIPSTIGNLVNLDALGMEGNQFTGTIPTNVGNLPKMQILDLGMNHLSGKILDSIGNLSLLIELYLEDNRLEGTIPSGLANYKKLLLLHLYQNNLSGNISKELLKVSSLSISLNLAWNHLSGSLPTEVGNLKNLMELDISENKLSGEIPSSLGSCTSLENLYMQENSFQGSISLSLESLRGIQNFDLSHNNLSGKILTFLEKFSLMILNLSFNDFEGELPMEGVFANASAISIVGNHGLCGGISELQLLSCITKKSKHKMPISHILAITTAFVLVGATLLSFFAIYLFKKQRTTQSTVPVLKESFLKVSYEKLLKETDGFSPPNLIGFGSFGSVYRGILIQDREFVAAIKVLNLQNRVAIKSFRAECETLRNIQHRNLVRIITSCSGVDFQGNDFKALVYEFMPNGSLERWLHASLETNDGQNEQQGLNLLQRINISIDVTFIIIDFSFFFRINMLLRKMILEL</sequence>
<dbReference type="InterPro" id="IPR017441">
    <property type="entry name" value="Protein_kinase_ATP_BS"/>
</dbReference>
<evidence type="ECO:0000256" key="2">
    <source>
        <dbReference type="ARBA" id="ARBA00022614"/>
    </source>
</evidence>
<dbReference type="InterPro" id="IPR001611">
    <property type="entry name" value="Leu-rich_rpt"/>
</dbReference>
<dbReference type="PANTHER" id="PTHR27008">
    <property type="entry name" value="OS04G0122200 PROTEIN"/>
    <property type="match status" value="1"/>
</dbReference>
<dbReference type="InterPro" id="IPR032675">
    <property type="entry name" value="LRR_dom_sf"/>
</dbReference>
<dbReference type="InterPro" id="IPR011009">
    <property type="entry name" value="Kinase-like_dom_sf"/>
</dbReference>
<dbReference type="Proteomes" id="UP000306102">
    <property type="component" value="Unassembled WGS sequence"/>
</dbReference>
<dbReference type="Gene3D" id="3.30.200.20">
    <property type="entry name" value="Phosphorylase Kinase, domain 1"/>
    <property type="match status" value="1"/>
</dbReference>
<proteinExistence type="predicted"/>
<dbReference type="GO" id="GO:0005524">
    <property type="term" value="F:ATP binding"/>
    <property type="evidence" value="ECO:0007669"/>
    <property type="project" value="UniProtKB-UniRule"/>
</dbReference>
<keyword evidence="11" id="KW-1185">Reference proteome</keyword>
<keyword evidence="6 8" id="KW-0472">Membrane</keyword>
<evidence type="ECO:0000256" key="6">
    <source>
        <dbReference type="ARBA" id="ARBA00023136"/>
    </source>
</evidence>
<dbReference type="SUPFAM" id="SSF52058">
    <property type="entry name" value="L domain-like"/>
    <property type="match status" value="1"/>
</dbReference>
<dbReference type="GO" id="GO:0004672">
    <property type="term" value="F:protein kinase activity"/>
    <property type="evidence" value="ECO:0007669"/>
    <property type="project" value="InterPro"/>
</dbReference>
<dbReference type="GO" id="GO:0016020">
    <property type="term" value="C:membrane"/>
    <property type="evidence" value="ECO:0007669"/>
    <property type="project" value="UniProtKB-SubCell"/>
</dbReference>
<dbReference type="EMBL" id="SDRB02012451">
    <property type="protein sequence ID" value="THF97725.1"/>
    <property type="molecule type" value="Genomic_DNA"/>
</dbReference>
<dbReference type="SUPFAM" id="SSF56112">
    <property type="entry name" value="Protein kinase-like (PK-like)"/>
    <property type="match status" value="1"/>
</dbReference>
<organism evidence="10 11">
    <name type="scientific">Camellia sinensis var. sinensis</name>
    <name type="common">China tea</name>
    <dbReference type="NCBI Taxonomy" id="542762"/>
    <lineage>
        <taxon>Eukaryota</taxon>
        <taxon>Viridiplantae</taxon>
        <taxon>Streptophyta</taxon>
        <taxon>Embryophyta</taxon>
        <taxon>Tracheophyta</taxon>
        <taxon>Spermatophyta</taxon>
        <taxon>Magnoliopsida</taxon>
        <taxon>eudicotyledons</taxon>
        <taxon>Gunneridae</taxon>
        <taxon>Pentapetalae</taxon>
        <taxon>asterids</taxon>
        <taxon>Ericales</taxon>
        <taxon>Theaceae</taxon>
        <taxon>Camellia</taxon>
    </lineage>
</organism>